<comment type="function">
    <text evidence="11">DNA-dependent RNA polymerase catalyzes the transcription of DNA into RNA using the four ribonucleoside triphosphates as substrates.</text>
</comment>
<dbReference type="GO" id="GO:0046983">
    <property type="term" value="F:protein dimerization activity"/>
    <property type="evidence" value="ECO:0007669"/>
    <property type="project" value="InterPro"/>
</dbReference>
<dbReference type="GO" id="GO:0005737">
    <property type="term" value="C:cytoplasm"/>
    <property type="evidence" value="ECO:0007669"/>
    <property type="project" value="UniProtKB-ARBA"/>
</dbReference>
<dbReference type="CDD" id="cd06928">
    <property type="entry name" value="RNAP_alpha_NTD"/>
    <property type="match status" value="1"/>
</dbReference>
<dbReference type="Gene3D" id="1.10.150.20">
    <property type="entry name" value="5' to 3' exonuclease, C-terminal subdomain"/>
    <property type="match status" value="1"/>
</dbReference>
<dbReference type="GO" id="GO:0006351">
    <property type="term" value="P:DNA-templated transcription"/>
    <property type="evidence" value="ECO:0007669"/>
    <property type="project" value="UniProtKB-UniRule"/>
</dbReference>
<dbReference type="Pfam" id="PF01193">
    <property type="entry name" value="RNA_pol_L"/>
    <property type="match status" value="1"/>
</dbReference>
<dbReference type="NCBIfam" id="NF003519">
    <property type="entry name" value="PRK05182.2-5"/>
    <property type="match status" value="1"/>
</dbReference>
<comment type="domain">
    <text evidence="11">The N-terminal domain is essential for RNAP assembly and basal transcription, whereas the C-terminal domain is involved in interaction with transcriptional regulators and with upstream promoter elements.</text>
</comment>
<dbReference type="HAMAP" id="MF_00059">
    <property type="entry name" value="RNApol_bact_RpoA"/>
    <property type="match status" value="1"/>
</dbReference>
<dbReference type="InterPro" id="IPR011262">
    <property type="entry name" value="DNA-dir_RNA_pol_insert"/>
</dbReference>
<evidence type="ECO:0000256" key="9">
    <source>
        <dbReference type="ARBA" id="ARBA00033070"/>
    </source>
</evidence>
<dbReference type="NCBIfam" id="NF003516">
    <property type="entry name" value="PRK05182.2-2"/>
    <property type="match status" value="1"/>
</dbReference>
<dbReference type="GO" id="GO:0003677">
    <property type="term" value="F:DNA binding"/>
    <property type="evidence" value="ECO:0007669"/>
    <property type="project" value="UniProtKB-UniRule"/>
</dbReference>
<gene>
    <name evidence="11" type="primary">rpoA</name>
    <name evidence="13" type="ORF">COW36_06145</name>
</gene>
<dbReference type="GO" id="GO:0003899">
    <property type="term" value="F:DNA-directed RNA polymerase activity"/>
    <property type="evidence" value="ECO:0007669"/>
    <property type="project" value="UniProtKB-UniRule"/>
</dbReference>
<organism evidence="13 14">
    <name type="scientific">bacterium (Candidatus Blackallbacteria) CG17_big_fil_post_rev_8_21_14_2_50_48_46</name>
    <dbReference type="NCBI Taxonomy" id="2014261"/>
    <lineage>
        <taxon>Bacteria</taxon>
        <taxon>Candidatus Blackallbacteria</taxon>
    </lineage>
</organism>
<dbReference type="SUPFAM" id="SSF55257">
    <property type="entry name" value="RBP11-like subunits of RNA polymerase"/>
    <property type="match status" value="1"/>
</dbReference>
<protein>
    <recommendedName>
        <fullName evidence="3 11">DNA-directed RNA polymerase subunit alpha</fullName>
        <shortName evidence="11">RNAP subunit alpha</shortName>
        <ecNumber evidence="2 11">2.7.7.6</ecNumber>
    </recommendedName>
    <alternativeName>
        <fullName evidence="9 11">RNA polymerase subunit alpha</fullName>
    </alternativeName>
    <alternativeName>
        <fullName evidence="8 11">Transcriptase subunit alpha</fullName>
    </alternativeName>
</protein>
<feature type="region of interest" description="Alpha C-terminal domain (alpha-CTD)" evidence="11">
    <location>
        <begin position="251"/>
        <end position="329"/>
    </location>
</feature>
<comment type="subunit">
    <text evidence="11">Homodimer. The RNAP catalytic core consists of 2 alpha, 1 beta, 1 beta' and 1 omega subunit. When a sigma factor is associated with the core the holoenzyme is formed, which can initiate transcription.</text>
</comment>
<dbReference type="InterPro" id="IPR036603">
    <property type="entry name" value="RBP11-like"/>
</dbReference>
<dbReference type="Pfam" id="PF01000">
    <property type="entry name" value="RNA_pol_A_bac"/>
    <property type="match status" value="1"/>
</dbReference>
<keyword evidence="7 11" id="KW-0804">Transcription</keyword>
<dbReference type="InterPro" id="IPR011263">
    <property type="entry name" value="DNA-dir_RNA_pol_RpoA/D/Rpb3"/>
</dbReference>
<evidence type="ECO:0000259" key="12">
    <source>
        <dbReference type="SMART" id="SM00662"/>
    </source>
</evidence>
<dbReference type="FunFam" id="2.170.120.12:FF:000001">
    <property type="entry name" value="DNA-directed RNA polymerase subunit alpha"/>
    <property type="match status" value="1"/>
</dbReference>
<dbReference type="GO" id="GO:0000428">
    <property type="term" value="C:DNA-directed RNA polymerase complex"/>
    <property type="evidence" value="ECO:0007669"/>
    <property type="project" value="UniProtKB-KW"/>
</dbReference>
<dbReference type="Proteomes" id="UP000231019">
    <property type="component" value="Unassembled WGS sequence"/>
</dbReference>
<evidence type="ECO:0000313" key="14">
    <source>
        <dbReference type="Proteomes" id="UP000231019"/>
    </source>
</evidence>
<evidence type="ECO:0000256" key="6">
    <source>
        <dbReference type="ARBA" id="ARBA00022695"/>
    </source>
</evidence>
<keyword evidence="6 11" id="KW-0548">Nucleotidyltransferase</keyword>
<evidence type="ECO:0000256" key="2">
    <source>
        <dbReference type="ARBA" id="ARBA00012418"/>
    </source>
</evidence>
<evidence type="ECO:0000256" key="7">
    <source>
        <dbReference type="ARBA" id="ARBA00023163"/>
    </source>
</evidence>
<feature type="region of interest" description="Alpha N-terminal domain (alpha-NTD)" evidence="11">
    <location>
        <begin position="1"/>
        <end position="238"/>
    </location>
</feature>
<dbReference type="Pfam" id="PF03118">
    <property type="entry name" value="RNA_pol_A_CTD"/>
    <property type="match status" value="1"/>
</dbReference>
<dbReference type="InterPro" id="IPR011773">
    <property type="entry name" value="DNA-dir_RpoA"/>
</dbReference>
<evidence type="ECO:0000256" key="4">
    <source>
        <dbReference type="ARBA" id="ARBA00022478"/>
    </source>
</evidence>
<dbReference type="Gene3D" id="3.30.1360.10">
    <property type="entry name" value="RNA polymerase, RBP11-like subunit"/>
    <property type="match status" value="1"/>
</dbReference>
<keyword evidence="4 11" id="KW-0240">DNA-directed RNA polymerase</keyword>
<name>A0A2M7G7R5_9BACT</name>
<comment type="catalytic activity">
    <reaction evidence="10 11">
        <text>RNA(n) + a ribonucleoside 5'-triphosphate = RNA(n+1) + diphosphate</text>
        <dbReference type="Rhea" id="RHEA:21248"/>
        <dbReference type="Rhea" id="RHEA-COMP:14527"/>
        <dbReference type="Rhea" id="RHEA-COMP:17342"/>
        <dbReference type="ChEBI" id="CHEBI:33019"/>
        <dbReference type="ChEBI" id="CHEBI:61557"/>
        <dbReference type="ChEBI" id="CHEBI:140395"/>
        <dbReference type="EC" id="2.7.7.6"/>
    </reaction>
</comment>
<sequence>MENPTIECVESFETTDGLYGKFVAEPLDQGYGTTLGNSLRRVLLSDLEGAAITAVKIDGVLHEFSVIEGMVEDVLDVIMNLKKVAFKSYGEGPKIVTLSIKGPANVTAADIVCDSEVEVVNKAARLATLQDGAQLEMEMRVEKGKGFVPAEQVRREELPLGWLPIDAIYMPVHRVNYKVENTRVGQITNFDKLILEVWTDGSIAPDKAISTSAAILSEKFRHFTVLSGEGMSMVGSLMAEQEDEPKKSKEEEISIEELELSIRAYNCLKRANIFNLSDLLKKSERELMDIKNFGKKSAEEVIDKVKSMGYLLRSGGRKKDDDDEDADEE</sequence>
<comment type="similarity">
    <text evidence="1 11">Belongs to the RNA polymerase alpha chain family.</text>
</comment>
<dbReference type="SUPFAM" id="SSF56553">
    <property type="entry name" value="Insert subdomain of RNA polymerase alpha subunit"/>
    <property type="match status" value="1"/>
</dbReference>
<keyword evidence="5 11" id="KW-0808">Transferase</keyword>
<evidence type="ECO:0000256" key="11">
    <source>
        <dbReference type="HAMAP-Rule" id="MF_00059"/>
    </source>
</evidence>
<evidence type="ECO:0000256" key="10">
    <source>
        <dbReference type="ARBA" id="ARBA00048552"/>
    </source>
</evidence>
<dbReference type="NCBIfam" id="TIGR02027">
    <property type="entry name" value="rpoA"/>
    <property type="match status" value="1"/>
</dbReference>
<accession>A0A2M7G7R5</accession>
<dbReference type="EMBL" id="PFFQ01000014">
    <property type="protein sequence ID" value="PIW18107.1"/>
    <property type="molecule type" value="Genomic_DNA"/>
</dbReference>
<evidence type="ECO:0000256" key="8">
    <source>
        <dbReference type="ARBA" id="ARBA00032524"/>
    </source>
</evidence>
<evidence type="ECO:0000256" key="1">
    <source>
        <dbReference type="ARBA" id="ARBA00007123"/>
    </source>
</evidence>
<reference evidence="13 14" key="1">
    <citation type="submission" date="2017-09" db="EMBL/GenBank/DDBJ databases">
        <title>Depth-based differentiation of microbial function through sediment-hosted aquifers and enrichment of novel symbionts in the deep terrestrial subsurface.</title>
        <authorList>
            <person name="Probst A.J."/>
            <person name="Ladd B."/>
            <person name="Jarett J.K."/>
            <person name="Geller-Mcgrath D.E."/>
            <person name="Sieber C.M."/>
            <person name="Emerson J.B."/>
            <person name="Anantharaman K."/>
            <person name="Thomas B.C."/>
            <person name="Malmstrom R."/>
            <person name="Stieglmeier M."/>
            <person name="Klingl A."/>
            <person name="Woyke T."/>
            <person name="Ryan C.M."/>
            <person name="Banfield J.F."/>
        </authorList>
    </citation>
    <scope>NUCLEOTIDE SEQUENCE [LARGE SCALE GENOMIC DNA]</scope>
    <source>
        <strain evidence="13">CG17_big_fil_post_rev_8_21_14_2_50_48_46</strain>
    </source>
</reference>
<dbReference type="InterPro" id="IPR011260">
    <property type="entry name" value="RNAP_asu_C"/>
</dbReference>
<evidence type="ECO:0000256" key="5">
    <source>
        <dbReference type="ARBA" id="ARBA00022679"/>
    </source>
</evidence>
<proteinExistence type="inferred from homology"/>
<dbReference type="InterPro" id="IPR036643">
    <property type="entry name" value="RNApol_insert_sf"/>
</dbReference>
<dbReference type="NCBIfam" id="NF003513">
    <property type="entry name" value="PRK05182.1-2"/>
    <property type="match status" value="1"/>
</dbReference>
<comment type="caution">
    <text evidence="13">The sequence shown here is derived from an EMBL/GenBank/DDBJ whole genome shotgun (WGS) entry which is preliminary data.</text>
</comment>
<evidence type="ECO:0000313" key="13">
    <source>
        <dbReference type="EMBL" id="PIW18107.1"/>
    </source>
</evidence>
<feature type="domain" description="DNA-directed RNA polymerase RpoA/D/Rpb3-type" evidence="12">
    <location>
        <begin position="19"/>
        <end position="226"/>
    </location>
</feature>
<dbReference type="SMART" id="SM00662">
    <property type="entry name" value="RPOLD"/>
    <property type="match status" value="1"/>
</dbReference>
<dbReference type="Gene3D" id="2.170.120.12">
    <property type="entry name" value="DNA-directed RNA polymerase, insert domain"/>
    <property type="match status" value="1"/>
</dbReference>
<dbReference type="SUPFAM" id="SSF47789">
    <property type="entry name" value="C-terminal domain of RNA polymerase alpha subunit"/>
    <property type="match status" value="1"/>
</dbReference>
<dbReference type="AlphaFoldDB" id="A0A2M7G7R5"/>
<evidence type="ECO:0000256" key="3">
    <source>
        <dbReference type="ARBA" id="ARBA00015972"/>
    </source>
</evidence>
<dbReference type="EC" id="2.7.7.6" evidence="2 11"/>